<dbReference type="InterPro" id="IPR015422">
    <property type="entry name" value="PyrdxlP-dep_Trfase_small"/>
</dbReference>
<name>A0A939JMP1_9ACTN</name>
<evidence type="ECO:0000256" key="1">
    <source>
        <dbReference type="SAM" id="MobiDB-lite"/>
    </source>
</evidence>
<proteinExistence type="predicted"/>
<dbReference type="InterPro" id="IPR015424">
    <property type="entry name" value="PyrdxlP-dep_Trfase"/>
</dbReference>
<reference evidence="2" key="1">
    <citation type="submission" date="2021-03" db="EMBL/GenBank/DDBJ databases">
        <title>Streptomyces poriferae sp. nov., a novel marine sponge-derived Actinobacteria species with anti-MRSA activity.</title>
        <authorList>
            <person name="Sandoval-Powers M."/>
            <person name="Kralova S."/>
            <person name="Nguyen G.-S."/>
            <person name="Fawwal D."/>
            <person name="Degnes K."/>
            <person name="Klinkenberg G."/>
            <person name="Sletta H."/>
            <person name="Wentzel A."/>
            <person name="Liles M.R."/>
        </authorList>
    </citation>
    <scope>NUCLEOTIDE SEQUENCE</scope>
    <source>
        <strain evidence="2">DSM 41794</strain>
    </source>
</reference>
<accession>A0A939JMP1</accession>
<evidence type="ECO:0000313" key="2">
    <source>
        <dbReference type="EMBL" id="MBO0518102.1"/>
    </source>
</evidence>
<keyword evidence="3" id="KW-1185">Reference proteome</keyword>
<dbReference type="SUPFAM" id="SSF53383">
    <property type="entry name" value="PLP-dependent transferases"/>
    <property type="match status" value="1"/>
</dbReference>
<comment type="caution">
    <text evidence="2">The sequence shown here is derived from an EMBL/GenBank/DDBJ whole genome shotgun (WGS) entry which is preliminary data.</text>
</comment>
<dbReference type="AlphaFoldDB" id="A0A939JMP1"/>
<feature type="non-terminal residue" evidence="2">
    <location>
        <position position="101"/>
    </location>
</feature>
<gene>
    <name evidence="2" type="ORF">J0695_41250</name>
</gene>
<feature type="region of interest" description="Disordered" evidence="1">
    <location>
        <begin position="77"/>
        <end position="101"/>
    </location>
</feature>
<dbReference type="EMBL" id="JAFLRJ010001222">
    <property type="protein sequence ID" value="MBO0518102.1"/>
    <property type="molecule type" value="Genomic_DNA"/>
</dbReference>
<dbReference type="Gene3D" id="3.90.1150.10">
    <property type="entry name" value="Aspartate Aminotransferase, domain 1"/>
    <property type="match status" value="1"/>
</dbReference>
<sequence length="101" mass="10208">PMAAFGALASPEALYGTSGSRVSLFRTAEDVGAEAGGLACAAAVATITAMEDEDIGGQAARLGSDIPCPALAELAERHPPVGEGRGPGAFWALEPLRNRET</sequence>
<dbReference type="Proteomes" id="UP000664167">
    <property type="component" value="Unassembled WGS sequence"/>
</dbReference>
<feature type="non-terminal residue" evidence="2">
    <location>
        <position position="1"/>
    </location>
</feature>
<protein>
    <submittedName>
        <fullName evidence="2">Uncharacterized protein</fullName>
    </submittedName>
</protein>
<organism evidence="2 3">
    <name type="scientific">Streptomyces beijiangensis</name>
    <dbReference type="NCBI Taxonomy" id="163361"/>
    <lineage>
        <taxon>Bacteria</taxon>
        <taxon>Bacillati</taxon>
        <taxon>Actinomycetota</taxon>
        <taxon>Actinomycetes</taxon>
        <taxon>Kitasatosporales</taxon>
        <taxon>Streptomycetaceae</taxon>
        <taxon>Streptomyces</taxon>
    </lineage>
</organism>
<evidence type="ECO:0000313" key="3">
    <source>
        <dbReference type="Proteomes" id="UP000664167"/>
    </source>
</evidence>